<reference evidence="2" key="1">
    <citation type="submission" date="2021-12" db="EMBL/GenBank/DDBJ databases">
        <authorList>
            <person name="King R."/>
        </authorList>
    </citation>
    <scope>NUCLEOTIDE SEQUENCE</scope>
</reference>
<protein>
    <submittedName>
        <fullName evidence="2">Uncharacterized protein</fullName>
    </submittedName>
</protein>
<dbReference type="AlphaFoldDB" id="A0A9P0EZP7"/>
<dbReference type="Proteomes" id="UP001152759">
    <property type="component" value="Chromosome 1"/>
</dbReference>
<feature type="chain" id="PRO_5040428131" evidence="1">
    <location>
        <begin position="19"/>
        <end position="198"/>
    </location>
</feature>
<keyword evidence="3" id="KW-1185">Reference proteome</keyword>
<organism evidence="2 3">
    <name type="scientific">Bemisia tabaci</name>
    <name type="common">Sweetpotato whitefly</name>
    <name type="synonym">Aleurodes tabaci</name>
    <dbReference type="NCBI Taxonomy" id="7038"/>
    <lineage>
        <taxon>Eukaryota</taxon>
        <taxon>Metazoa</taxon>
        <taxon>Ecdysozoa</taxon>
        <taxon>Arthropoda</taxon>
        <taxon>Hexapoda</taxon>
        <taxon>Insecta</taxon>
        <taxon>Pterygota</taxon>
        <taxon>Neoptera</taxon>
        <taxon>Paraneoptera</taxon>
        <taxon>Hemiptera</taxon>
        <taxon>Sternorrhyncha</taxon>
        <taxon>Aleyrodoidea</taxon>
        <taxon>Aleyrodidae</taxon>
        <taxon>Aleyrodinae</taxon>
        <taxon>Bemisia</taxon>
    </lineage>
</organism>
<feature type="signal peptide" evidence="1">
    <location>
        <begin position="1"/>
        <end position="18"/>
    </location>
</feature>
<accession>A0A9P0EZP7</accession>
<sequence length="198" mass="22436">MKMCTYIFFLYSISHIGAFLALTEESPIDAELVKNWSMVRARSAIEYFEDTYGLDSDISTEEVTKMKDLIKRSDAVRKTRGEKIYEEKVYDQLKIYRRAALWYKILCDNNTIYPATILLGLIKANKDPPKTKPEFSLCIAQAYKDLSQALIHPAILKSMTGSNMYDVNLAVFGCSSAALKILLSIYTLDPPSRSTDTS</sequence>
<evidence type="ECO:0000313" key="2">
    <source>
        <dbReference type="EMBL" id="CAH0382194.1"/>
    </source>
</evidence>
<evidence type="ECO:0000256" key="1">
    <source>
        <dbReference type="SAM" id="SignalP"/>
    </source>
</evidence>
<gene>
    <name evidence="2" type="ORF">BEMITA_LOCUS1765</name>
</gene>
<evidence type="ECO:0000313" key="3">
    <source>
        <dbReference type="Proteomes" id="UP001152759"/>
    </source>
</evidence>
<keyword evidence="1" id="KW-0732">Signal</keyword>
<dbReference type="EMBL" id="OU963862">
    <property type="protein sequence ID" value="CAH0382194.1"/>
    <property type="molecule type" value="Genomic_DNA"/>
</dbReference>
<proteinExistence type="predicted"/>
<name>A0A9P0EZP7_BEMTA</name>